<organism evidence="1 2">
    <name type="scientific">Setaria viridis</name>
    <name type="common">Green bristlegrass</name>
    <name type="synonym">Setaria italica subsp. viridis</name>
    <dbReference type="NCBI Taxonomy" id="4556"/>
    <lineage>
        <taxon>Eukaryota</taxon>
        <taxon>Viridiplantae</taxon>
        <taxon>Streptophyta</taxon>
        <taxon>Embryophyta</taxon>
        <taxon>Tracheophyta</taxon>
        <taxon>Spermatophyta</taxon>
        <taxon>Magnoliopsida</taxon>
        <taxon>Liliopsida</taxon>
        <taxon>Poales</taxon>
        <taxon>Poaceae</taxon>
        <taxon>PACMAD clade</taxon>
        <taxon>Panicoideae</taxon>
        <taxon>Panicodae</taxon>
        <taxon>Paniceae</taxon>
        <taxon>Cenchrinae</taxon>
        <taxon>Setaria</taxon>
    </lineage>
</organism>
<accession>A0A4U6TU52</accession>
<dbReference type="AlphaFoldDB" id="A0A4U6TU52"/>
<evidence type="ECO:0000313" key="1">
    <source>
        <dbReference type="EMBL" id="TKW05662.1"/>
    </source>
</evidence>
<name>A0A4U6TU52_SETVI</name>
<dbReference type="EMBL" id="CM016558">
    <property type="protein sequence ID" value="TKW05662.1"/>
    <property type="molecule type" value="Genomic_DNA"/>
</dbReference>
<gene>
    <name evidence="1" type="ORF">SEVIR_7G191400v2</name>
</gene>
<dbReference type="Proteomes" id="UP000298652">
    <property type="component" value="Chromosome 7"/>
</dbReference>
<keyword evidence="2" id="KW-1185">Reference proteome</keyword>
<sequence length="119" mass="13026">MKPPIGQSPSPPPGSCSSSLPLARAWVEQIPNLRKLPPPTLSSSPTWHPLLQVEVCGHGTKSQKTFRQSRAPFSHPLPASDGPHRASGPMIVLSYTVHKLVRAVVIHELYILAHSPMRY</sequence>
<dbReference type="Gramene" id="TKW05662">
    <property type="protein sequence ID" value="TKW05662"/>
    <property type="gene ID" value="SEVIR_7G191400v2"/>
</dbReference>
<evidence type="ECO:0000313" key="2">
    <source>
        <dbReference type="Proteomes" id="UP000298652"/>
    </source>
</evidence>
<protein>
    <submittedName>
        <fullName evidence="1">Uncharacterized protein</fullName>
    </submittedName>
</protein>
<reference evidence="1" key="1">
    <citation type="submission" date="2019-03" db="EMBL/GenBank/DDBJ databases">
        <title>WGS assembly of Setaria viridis.</title>
        <authorList>
            <person name="Huang P."/>
            <person name="Jenkins J."/>
            <person name="Grimwood J."/>
            <person name="Barry K."/>
            <person name="Healey A."/>
            <person name="Mamidi S."/>
            <person name="Sreedasyam A."/>
            <person name="Shu S."/>
            <person name="Feldman M."/>
            <person name="Wu J."/>
            <person name="Yu Y."/>
            <person name="Chen C."/>
            <person name="Johnson J."/>
            <person name="Rokhsar D."/>
            <person name="Baxter I."/>
            <person name="Schmutz J."/>
            <person name="Brutnell T."/>
            <person name="Kellogg E."/>
        </authorList>
    </citation>
    <scope>NUCLEOTIDE SEQUENCE [LARGE SCALE GENOMIC DNA]</scope>
</reference>
<proteinExistence type="predicted"/>